<evidence type="ECO:0000256" key="6">
    <source>
        <dbReference type="ARBA" id="ARBA00022840"/>
    </source>
</evidence>
<dbReference type="PIRSF" id="PIRSF006293">
    <property type="entry name" value="ExsB"/>
    <property type="match status" value="1"/>
</dbReference>
<dbReference type="NCBIfam" id="TIGR00364">
    <property type="entry name" value="7-cyano-7-deazaguanine synthase QueC"/>
    <property type="match status" value="1"/>
</dbReference>
<dbReference type="GO" id="GO:0008616">
    <property type="term" value="P:tRNA queuosine(34) biosynthetic process"/>
    <property type="evidence" value="ECO:0007669"/>
    <property type="project" value="UniProtKB-UniRule"/>
</dbReference>
<organism evidence="11 12">
    <name type="scientific">Selenihalanaerobacter shriftii</name>
    <dbReference type="NCBI Taxonomy" id="142842"/>
    <lineage>
        <taxon>Bacteria</taxon>
        <taxon>Bacillati</taxon>
        <taxon>Bacillota</taxon>
        <taxon>Clostridia</taxon>
        <taxon>Halanaerobiales</taxon>
        <taxon>Halobacteroidaceae</taxon>
        <taxon>Selenihalanaerobacter</taxon>
    </lineage>
</organism>
<dbReference type="InterPro" id="IPR014729">
    <property type="entry name" value="Rossmann-like_a/b/a_fold"/>
</dbReference>
<keyword evidence="10" id="KW-0671">Queuosine biosynthesis</keyword>
<keyword evidence="4 10" id="KW-0547">Nucleotide-binding</keyword>
<evidence type="ECO:0000256" key="2">
    <source>
        <dbReference type="ARBA" id="ARBA00022598"/>
    </source>
</evidence>
<dbReference type="Proteomes" id="UP000190625">
    <property type="component" value="Unassembled WGS sequence"/>
</dbReference>
<feature type="binding site" evidence="10">
    <location>
        <begin position="9"/>
        <end position="19"/>
    </location>
    <ligand>
        <name>ATP</name>
        <dbReference type="ChEBI" id="CHEBI:30616"/>
    </ligand>
</feature>
<gene>
    <name evidence="10" type="primary">queC</name>
    <name evidence="11" type="ORF">SAMN02745118_00640</name>
</gene>
<comment type="cofactor">
    <cofactor evidence="10">
        <name>Zn(2+)</name>
        <dbReference type="ChEBI" id="CHEBI:29105"/>
    </cofactor>
    <text evidence="10">Binds 1 zinc ion per subunit.</text>
</comment>
<feature type="binding site" evidence="10">
    <location>
        <position position="199"/>
    </location>
    <ligand>
        <name>Zn(2+)</name>
        <dbReference type="ChEBI" id="CHEBI:29105"/>
    </ligand>
</feature>
<dbReference type="HAMAP" id="MF_01633">
    <property type="entry name" value="QueC"/>
    <property type="match status" value="1"/>
</dbReference>
<accession>A0A1T4K6F2</accession>
<keyword evidence="5 10" id="KW-0862">Zinc</keyword>
<comment type="pathway">
    <text evidence="1 10">Purine metabolism; 7-cyano-7-deazaguanine biosynthesis.</text>
</comment>
<comment type="similarity">
    <text evidence="7 10">Belongs to the QueC family.</text>
</comment>
<evidence type="ECO:0000313" key="12">
    <source>
        <dbReference type="Proteomes" id="UP000190625"/>
    </source>
</evidence>
<evidence type="ECO:0000256" key="8">
    <source>
        <dbReference type="ARBA" id="ARBA00039149"/>
    </source>
</evidence>
<evidence type="ECO:0000313" key="11">
    <source>
        <dbReference type="EMBL" id="SJZ37996.1"/>
    </source>
</evidence>
<comment type="catalytic activity">
    <reaction evidence="9 10">
        <text>7-carboxy-7-carbaguanine + NH4(+) + 2 ATP = 7-cyano-7-carbaguanine + 2 AMP + 2 diphosphate + 2 H(+)</text>
        <dbReference type="Rhea" id="RHEA:27982"/>
        <dbReference type="ChEBI" id="CHEBI:15378"/>
        <dbReference type="ChEBI" id="CHEBI:28938"/>
        <dbReference type="ChEBI" id="CHEBI:30616"/>
        <dbReference type="ChEBI" id="CHEBI:33019"/>
        <dbReference type="ChEBI" id="CHEBI:45075"/>
        <dbReference type="ChEBI" id="CHEBI:61036"/>
        <dbReference type="ChEBI" id="CHEBI:456215"/>
        <dbReference type="EC" id="6.3.4.20"/>
    </reaction>
</comment>
<keyword evidence="6 10" id="KW-0067">ATP-binding</keyword>
<dbReference type="Gene3D" id="3.40.50.620">
    <property type="entry name" value="HUPs"/>
    <property type="match status" value="1"/>
</dbReference>
<reference evidence="12" key="1">
    <citation type="submission" date="2017-02" db="EMBL/GenBank/DDBJ databases">
        <authorList>
            <person name="Varghese N."/>
            <person name="Submissions S."/>
        </authorList>
    </citation>
    <scope>NUCLEOTIDE SEQUENCE [LARGE SCALE GENOMIC DNA]</scope>
    <source>
        <strain evidence="12">ATCC BAA-73</strain>
    </source>
</reference>
<dbReference type="GO" id="GO:0008270">
    <property type="term" value="F:zinc ion binding"/>
    <property type="evidence" value="ECO:0007669"/>
    <property type="project" value="UniProtKB-UniRule"/>
</dbReference>
<feature type="binding site" evidence="10">
    <location>
        <position position="196"/>
    </location>
    <ligand>
        <name>Zn(2+)</name>
        <dbReference type="ChEBI" id="CHEBI:29105"/>
    </ligand>
</feature>
<evidence type="ECO:0000256" key="5">
    <source>
        <dbReference type="ARBA" id="ARBA00022833"/>
    </source>
</evidence>
<dbReference type="GO" id="GO:0016879">
    <property type="term" value="F:ligase activity, forming carbon-nitrogen bonds"/>
    <property type="evidence" value="ECO:0007669"/>
    <property type="project" value="UniProtKB-UniRule"/>
</dbReference>
<name>A0A1T4K6F2_9FIRM</name>
<dbReference type="GO" id="GO:0005524">
    <property type="term" value="F:ATP binding"/>
    <property type="evidence" value="ECO:0007669"/>
    <property type="project" value="UniProtKB-UniRule"/>
</dbReference>
<dbReference type="EMBL" id="FUWM01000005">
    <property type="protein sequence ID" value="SJZ37996.1"/>
    <property type="molecule type" value="Genomic_DNA"/>
</dbReference>
<comment type="subunit">
    <text evidence="10">Homodimer.</text>
</comment>
<dbReference type="PANTHER" id="PTHR42914">
    <property type="entry name" value="7-CYANO-7-DEAZAGUANINE SYNTHASE"/>
    <property type="match status" value="1"/>
</dbReference>
<protein>
    <recommendedName>
        <fullName evidence="8 10">7-cyano-7-deazaguanine synthase</fullName>
        <ecNumber evidence="8 10">6.3.4.20</ecNumber>
    </recommendedName>
    <alternativeName>
        <fullName evidence="10">7-cyano-7-carbaguanine synthase</fullName>
    </alternativeName>
    <alternativeName>
        <fullName evidence="10">PreQ(0) synthase</fullName>
    </alternativeName>
    <alternativeName>
        <fullName evidence="10">Queuosine biosynthesis protein QueC</fullName>
    </alternativeName>
</protein>
<keyword evidence="3 10" id="KW-0479">Metal-binding</keyword>
<dbReference type="EC" id="6.3.4.20" evidence="8 10"/>
<evidence type="ECO:0000256" key="4">
    <source>
        <dbReference type="ARBA" id="ARBA00022741"/>
    </source>
</evidence>
<proteinExistence type="inferred from homology"/>
<evidence type="ECO:0000256" key="3">
    <source>
        <dbReference type="ARBA" id="ARBA00022723"/>
    </source>
</evidence>
<dbReference type="SUPFAM" id="SSF52402">
    <property type="entry name" value="Adenine nucleotide alpha hydrolases-like"/>
    <property type="match status" value="1"/>
</dbReference>
<feature type="binding site" evidence="10">
    <location>
        <position position="188"/>
    </location>
    <ligand>
        <name>Zn(2+)</name>
        <dbReference type="ChEBI" id="CHEBI:29105"/>
    </ligand>
</feature>
<keyword evidence="2 10" id="KW-0436">Ligase</keyword>
<dbReference type="RefSeq" id="WP_078809136.1">
    <property type="nucleotide sequence ID" value="NZ_FUWM01000005.1"/>
</dbReference>
<dbReference type="PANTHER" id="PTHR42914:SF1">
    <property type="entry name" value="7-CYANO-7-DEAZAGUANINE SYNTHASE"/>
    <property type="match status" value="1"/>
</dbReference>
<dbReference type="CDD" id="cd01995">
    <property type="entry name" value="QueC-like"/>
    <property type="match status" value="1"/>
</dbReference>
<feature type="binding site" evidence="10">
    <location>
        <position position="202"/>
    </location>
    <ligand>
        <name>Zn(2+)</name>
        <dbReference type="ChEBI" id="CHEBI:29105"/>
    </ligand>
</feature>
<evidence type="ECO:0000256" key="9">
    <source>
        <dbReference type="ARBA" id="ARBA00047890"/>
    </source>
</evidence>
<comment type="function">
    <text evidence="10">Catalyzes the ATP-dependent conversion of 7-carboxy-7-deazaguanine (CDG) to 7-cyano-7-deazaguanine (preQ(0)).</text>
</comment>
<dbReference type="InterPro" id="IPR018317">
    <property type="entry name" value="QueC"/>
</dbReference>
<dbReference type="Pfam" id="PF06508">
    <property type="entry name" value="QueC"/>
    <property type="match status" value="1"/>
</dbReference>
<evidence type="ECO:0000256" key="1">
    <source>
        <dbReference type="ARBA" id="ARBA00005061"/>
    </source>
</evidence>
<dbReference type="AlphaFoldDB" id="A0A1T4K6F2"/>
<evidence type="ECO:0000256" key="10">
    <source>
        <dbReference type="HAMAP-Rule" id="MF_01633"/>
    </source>
</evidence>
<keyword evidence="12" id="KW-1185">Reference proteome</keyword>
<dbReference type="STRING" id="142842.SAMN02745118_00640"/>
<sequence length="223" mass="24605">MNKKAIVLSSGGLDSTTCLSIALDEGYEVYPLSFLYGQKHSREIEQSKLIREELGIPKENHLFVRVDNIGESALTNDEVDIPEDETEGIPDTYVPARNMLFLSYAVSLAEGVGAEAVYIGISSIDYSGYPDCRPEFIEAYQKTIDVGTKAGVEGDSVQIKTPLIDKTKVETIEIGLELKAPYNLTTTCYRGEEKACGKCPSCKIRLKAFDKIGVKDPIEYETE</sequence>
<dbReference type="OrthoDB" id="9789567at2"/>
<dbReference type="UniPathway" id="UPA00391"/>
<evidence type="ECO:0000256" key="7">
    <source>
        <dbReference type="ARBA" id="ARBA00037993"/>
    </source>
</evidence>